<dbReference type="Proteomes" id="UP001479436">
    <property type="component" value="Unassembled WGS sequence"/>
</dbReference>
<evidence type="ECO:0000313" key="2">
    <source>
        <dbReference type="Proteomes" id="UP001479436"/>
    </source>
</evidence>
<sequence length="355" mass="39642">MSELYTPISEVAGDRANYGTIERDSESVLRKSGKTVWNSFNLKQPTISKLYTSFVFGFLLLWAIYKCSVYTPHGSSNEKDTAPNSPLDGESNFIVDLTTYQTLFIIVNTTAAIADVEIIANRNRDTKFAHIASDIFPQDLYDNQVYFQETREEDRYFLVLNTRNTNLRANVTIRIYLPSKQPSLKNLNIILPVGKVNGSTLTHSHFDNLNVKVDTGVIAFEVSESSYFDVRSSNITLQTSVGDISGTYSFSQAYSALSSQGNVDCRLRVAPRSIPDISVGTSVGNVTARVTDTFRGSFSLFAKHGRTYISGIRHMDYSTNTTSAKNGFFHGEKANSNISLYTNQGRIVLAFRRRI</sequence>
<organism evidence="1 2">
    <name type="scientific">Basidiobolus ranarum</name>
    <dbReference type="NCBI Taxonomy" id="34480"/>
    <lineage>
        <taxon>Eukaryota</taxon>
        <taxon>Fungi</taxon>
        <taxon>Fungi incertae sedis</taxon>
        <taxon>Zoopagomycota</taxon>
        <taxon>Entomophthoromycotina</taxon>
        <taxon>Basidiobolomycetes</taxon>
        <taxon>Basidiobolales</taxon>
        <taxon>Basidiobolaceae</taxon>
        <taxon>Basidiobolus</taxon>
    </lineage>
</organism>
<proteinExistence type="predicted"/>
<dbReference type="EMBL" id="JASJQH010007099">
    <property type="protein sequence ID" value="KAK9718304.1"/>
    <property type="molecule type" value="Genomic_DNA"/>
</dbReference>
<accession>A0ABR2W2W6</accession>
<evidence type="ECO:0008006" key="3">
    <source>
        <dbReference type="Google" id="ProtNLM"/>
    </source>
</evidence>
<evidence type="ECO:0000313" key="1">
    <source>
        <dbReference type="EMBL" id="KAK9718304.1"/>
    </source>
</evidence>
<reference evidence="1 2" key="1">
    <citation type="submission" date="2023-04" db="EMBL/GenBank/DDBJ databases">
        <title>Genome of Basidiobolus ranarum AG-B5.</title>
        <authorList>
            <person name="Stajich J.E."/>
            <person name="Carter-House D."/>
            <person name="Gryganskyi A."/>
        </authorList>
    </citation>
    <scope>NUCLEOTIDE SEQUENCE [LARGE SCALE GENOMIC DNA]</scope>
    <source>
        <strain evidence="1 2">AG-B5</strain>
    </source>
</reference>
<keyword evidence="2" id="KW-1185">Reference proteome</keyword>
<protein>
    <recommendedName>
        <fullName evidence="3">Adhesin domain-containing protein</fullName>
    </recommendedName>
</protein>
<name>A0ABR2W2W6_9FUNG</name>
<gene>
    <name evidence="1" type="ORF">K7432_005568</name>
</gene>
<comment type="caution">
    <text evidence="1">The sequence shown here is derived from an EMBL/GenBank/DDBJ whole genome shotgun (WGS) entry which is preliminary data.</text>
</comment>